<name>A0AAE0FKP5_9CHLO</name>
<feature type="transmembrane region" description="Helical" evidence="8">
    <location>
        <begin position="192"/>
        <end position="213"/>
    </location>
</feature>
<keyword evidence="7" id="KW-0175">Coiled coil</keyword>
<dbReference type="GO" id="GO:0046872">
    <property type="term" value="F:metal ion binding"/>
    <property type="evidence" value="ECO:0007669"/>
    <property type="project" value="UniProtKB-KW"/>
</dbReference>
<dbReference type="SUPFAM" id="SSF81665">
    <property type="entry name" value="Calcium ATPase, transmembrane domain M"/>
    <property type="match status" value="1"/>
</dbReference>
<proteinExistence type="predicted"/>
<accession>A0AAE0FKP5</accession>
<sequence length="455" mass="50433">MEKMKKKRAEMVEQRKKDSVELQNLQKQYYEEELQRLKNAGEGWAEMKAFKSALNRVMDEQKKRVKDRQGGNDSGIAAQAAAMAADMDTGEMPVLKLGDASVAAPFTSKLPSIKSCVDVIRQGRCTLVSTIQMQQILALNCLIAAYSLSALYLDGVRSGEAQMIASGVLLTIASLAFSYARPVDKLSEVRPITTIFHPAISISIVGQLLIHLYCMVRSINMAKEFSSAEELEELSMPSPISPGLAEEESSLLMKPFKPTLLNTVVFLVETSQQVSVMAVNYKGRPFMIASTENAPMLYSLLACCLGTFIAAFEVIPELNSLLQLVPLPSDEFRLEILRILSMSVGGAFLWDRICVAIFAPKLVWAGYRDAWEAAPSFKEAVAKFGKVAIFLVAGGVYLYTENMMRAQLLLRLFQRHAALEGFEKNTRMPSLYMTVAYASLCYLNCETLHANCCFQ</sequence>
<dbReference type="EMBL" id="LGRX02017017">
    <property type="protein sequence ID" value="KAK3261285.1"/>
    <property type="molecule type" value="Genomic_DNA"/>
</dbReference>
<evidence type="ECO:0000313" key="10">
    <source>
        <dbReference type="Proteomes" id="UP001190700"/>
    </source>
</evidence>
<keyword evidence="8" id="KW-1133">Transmembrane helix</keyword>
<evidence type="ECO:0000256" key="5">
    <source>
        <dbReference type="ARBA" id="ARBA00022842"/>
    </source>
</evidence>
<keyword evidence="5" id="KW-0460">Magnesium</keyword>
<feature type="transmembrane region" description="Helical" evidence="8">
    <location>
        <begin position="161"/>
        <end position="180"/>
    </location>
</feature>
<keyword evidence="8" id="KW-0812">Transmembrane</keyword>
<reference evidence="9 10" key="1">
    <citation type="journal article" date="2015" name="Genome Biol. Evol.">
        <title>Comparative Genomics of a Bacterivorous Green Alga Reveals Evolutionary Causalities and Consequences of Phago-Mixotrophic Mode of Nutrition.</title>
        <authorList>
            <person name="Burns J.A."/>
            <person name="Paasch A."/>
            <person name="Narechania A."/>
            <person name="Kim E."/>
        </authorList>
    </citation>
    <scope>NUCLEOTIDE SEQUENCE [LARGE SCALE GENOMIC DNA]</scope>
    <source>
        <strain evidence="9 10">PLY_AMNH</strain>
    </source>
</reference>
<evidence type="ECO:0000313" key="9">
    <source>
        <dbReference type="EMBL" id="KAK3261285.1"/>
    </source>
</evidence>
<dbReference type="AlphaFoldDB" id="A0AAE0FKP5"/>
<evidence type="ECO:0000256" key="3">
    <source>
        <dbReference type="ARBA" id="ARBA00022741"/>
    </source>
</evidence>
<dbReference type="PANTHER" id="PTHR45630:SF6">
    <property type="entry name" value="CATION-TRANSPORTING P-TYPE ATPASE N-TERMINAL DOMAIN-CONTAINING PROTEIN"/>
    <property type="match status" value="1"/>
</dbReference>
<evidence type="ECO:0000256" key="1">
    <source>
        <dbReference type="ARBA" id="ARBA00004141"/>
    </source>
</evidence>
<keyword evidence="2" id="KW-0479">Metal-binding</keyword>
<dbReference type="GO" id="GO:0005524">
    <property type="term" value="F:ATP binding"/>
    <property type="evidence" value="ECO:0007669"/>
    <property type="project" value="UniProtKB-KW"/>
</dbReference>
<gene>
    <name evidence="9" type="ORF">CYMTET_29801</name>
</gene>
<dbReference type="GO" id="GO:0016020">
    <property type="term" value="C:membrane"/>
    <property type="evidence" value="ECO:0007669"/>
    <property type="project" value="UniProtKB-SubCell"/>
</dbReference>
<evidence type="ECO:0000256" key="2">
    <source>
        <dbReference type="ARBA" id="ARBA00022723"/>
    </source>
</evidence>
<dbReference type="Proteomes" id="UP001190700">
    <property type="component" value="Unassembled WGS sequence"/>
</dbReference>
<dbReference type="GO" id="GO:0019829">
    <property type="term" value="F:ATPase-coupled monoatomic cation transmembrane transporter activity"/>
    <property type="evidence" value="ECO:0007669"/>
    <property type="project" value="TreeGrafter"/>
</dbReference>
<dbReference type="InterPro" id="IPR006544">
    <property type="entry name" value="P-type_TPase_V"/>
</dbReference>
<protein>
    <submittedName>
        <fullName evidence="9">Uncharacterized protein</fullName>
    </submittedName>
</protein>
<dbReference type="GO" id="GO:0140358">
    <property type="term" value="F:P-type transmembrane transporter activity"/>
    <property type="evidence" value="ECO:0007669"/>
    <property type="project" value="InterPro"/>
</dbReference>
<keyword evidence="3" id="KW-0547">Nucleotide-binding</keyword>
<keyword evidence="4" id="KW-0067">ATP-binding</keyword>
<evidence type="ECO:0000256" key="7">
    <source>
        <dbReference type="SAM" id="Coils"/>
    </source>
</evidence>
<organism evidence="9 10">
    <name type="scientific">Cymbomonas tetramitiformis</name>
    <dbReference type="NCBI Taxonomy" id="36881"/>
    <lineage>
        <taxon>Eukaryota</taxon>
        <taxon>Viridiplantae</taxon>
        <taxon>Chlorophyta</taxon>
        <taxon>Pyramimonadophyceae</taxon>
        <taxon>Pyramimonadales</taxon>
        <taxon>Pyramimonadaceae</taxon>
        <taxon>Cymbomonas</taxon>
    </lineage>
</organism>
<evidence type="ECO:0000256" key="8">
    <source>
        <dbReference type="SAM" id="Phobius"/>
    </source>
</evidence>
<feature type="coiled-coil region" evidence="7">
    <location>
        <begin position="8"/>
        <end position="40"/>
    </location>
</feature>
<keyword evidence="10" id="KW-1185">Reference proteome</keyword>
<dbReference type="PANTHER" id="PTHR45630">
    <property type="entry name" value="CATION-TRANSPORTING ATPASE-RELATED"/>
    <property type="match status" value="1"/>
</dbReference>
<evidence type="ECO:0000256" key="6">
    <source>
        <dbReference type="ARBA" id="ARBA00022967"/>
    </source>
</evidence>
<comment type="caution">
    <text evidence="9">The sequence shown here is derived from an EMBL/GenBank/DDBJ whole genome shotgun (WGS) entry which is preliminary data.</text>
</comment>
<evidence type="ECO:0000256" key="4">
    <source>
        <dbReference type="ARBA" id="ARBA00022840"/>
    </source>
</evidence>
<keyword evidence="8" id="KW-0472">Membrane</keyword>
<feature type="transmembrane region" description="Helical" evidence="8">
    <location>
        <begin position="136"/>
        <end position="155"/>
    </location>
</feature>
<comment type="subcellular location">
    <subcellularLocation>
        <location evidence="1">Membrane</location>
        <topology evidence="1">Multi-pass membrane protein</topology>
    </subcellularLocation>
</comment>
<keyword evidence="6" id="KW-1278">Translocase</keyword>
<dbReference type="InterPro" id="IPR023298">
    <property type="entry name" value="ATPase_P-typ_TM_dom_sf"/>
</dbReference>